<name>A0A7S1SLL5_9CHLO</name>
<gene>
    <name evidence="2" type="ORF">TCHU04912_LOCUS3788</name>
</gene>
<feature type="region of interest" description="Disordered" evidence="1">
    <location>
        <begin position="84"/>
        <end position="121"/>
    </location>
</feature>
<accession>A0A7S1SLL5</accession>
<dbReference type="AlphaFoldDB" id="A0A7S1SLL5"/>
<sequence length="121" mass="13043">MLALGVIHLQVERVAQTEPGALRGLLKPGKAGGQLFSSVVESATSAVVQVGKALESSRTLPSASHDEAAVDKLDEYTESELKAFDEKLQGSSSAESALGRENKEAGRMYIEKRRERERDDA</sequence>
<evidence type="ECO:0000313" key="2">
    <source>
        <dbReference type="EMBL" id="CAD9201555.1"/>
    </source>
</evidence>
<protein>
    <submittedName>
        <fullName evidence="2">Uncharacterized protein</fullName>
    </submittedName>
</protein>
<evidence type="ECO:0000256" key="1">
    <source>
        <dbReference type="SAM" id="MobiDB-lite"/>
    </source>
</evidence>
<feature type="compositionally biased region" description="Basic and acidic residues" evidence="1">
    <location>
        <begin position="98"/>
        <end position="121"/>
    </location>
</feature>
<proteinExistence type="predicted"/>
<reference evidence="2" key="1">
    <citation type="submission" date="2021-01" db="EMBL/GenBank/DDBJ databases">
        <authorList>
            <person name="Corre E."/>
            <person name="Pelletier E."/>
            <person name="Niang G."/>
            <person name="Scheremetjew M."/>
            <person name="Finn R."/>
            <person name="Kale V."/>
            <person name="Holt S."/>
            <person name="Cochrane G."/>
            <person name="Meng A."/>
            <person name="Brown T."/>
            <person name="Cohen L."/>
        </authorList>
    </citation>
    <scope>NUCLEOTIDE SEQUENCE</scope>
    <source>
        <strain evidence="2">PLY429</strain>
    </source>
</reference>
<organism evidence="2">
    <name type="scientific">Tetraselmis chuii</name>
    <dbReference type="NCBI Taxonomy" id="63592"/>
    <lineage>
        <taxon>Eukaryota</taxon>
        <taxon>Viridiplantae</taxon>
        <taxon>Chlorophyta</taxon>
        <taxon>core chlorophytes</taxon>
        <taxon>Chlorodendrophyceae</taxon>
        <taxon>Chlorodendrales</taxon>
        <taxon>Chlorodendraceae</taxon>
        <taxon>Tetraselmis</taxon>
    </lineage>
</organism>
<dbReference type="EMBL" id="HBGG01007611">
    <property type="protein sequence ID" value="CAD9201555.1"/>
    <property type="molecule type" value="Transcribed_RNA"/>
</dbReference>